<keyword evidence="2" id="KW-0496">Mitochondrion</keyword>
<dbReference type="EMBL" id="MU552100">
    <property type="protein sequence ID" value="KAI5616057.1"/>
    <property type="molecule type" value="Genomic_DNA"/>
</dbReference>
<keyword evidence="4" id="KW-0418">Kinase</keyword>
<dbReference type="PROSITE" id="PS51286">
    <property type="entry name" value="RAP"/>
    <property type="match status" value="1"/>
</dbReference>
<sequence length="620" mass="71212">MFRFASILSRCASLSQPRTAFRLYRSTERSILQRRCPVGTVRGSEFEGVRDFCQQEIQTLNWKDQEERLSLRVPDTTDPRSTFYQELKESRSPSDVLDVVDRCNVAHWCISSSLTRMWHTTKKMSDEQKHWELQLMAENQTFEKLCHGARINAPRMQSQDLAFTLLALVKLGVSQSSYVVQTILRVIQERLNEFENEKALSVLASCLSEMESSKNSDALKQGLKLILEDRIPAIQSVMLLHTTMRLFGKDASAALKHKLERKALSMVDQFTLLNVQYLLDMLAVIRLNSKPLLDICAKKLSENVHSISFTRLMVMLKSCGDLRYRNPHLFTSVSEYLASTFPMWSNKQVLLLLLEFKRLRFRPVALMDAFAERIIQKPDILTLRDLHGVLKCFSFLNHHLKENQQAFLESMTHVLKSYLPKMSSTDLLRAVSCFSVLEHFPQAPLEKLLRNEVLEELLKEEGPGQARHERLLRTLDMCLRLDHHPLRPLVSSIPLLRHSTPQSYPVTPELVECLKKLLGEDAVTDSVIEQGFYFIDCVATLHLKEEQSMRIALLCVPPTSFCYGTTHPIGAVALKVRHLELLGYKPVLVPVQEFVSQSAEEKTHLLKKFIFPKDETYPCV</sequence>
<comment type="subcellular location">
    <subcellularLocation>
        <location evidence="1">Mitochondrion</location>
    </subcellularLocation>
</comment>
<dbReference type="GO" id="GO:0035770">
    <property type="term" value="C:ribonucleoprotein granule"/>
    <property type="evidence" value="ECO:0007669"/>
    <property type="project" value="TreeGrafter"/>
</dbReference>
<dbReference type="Proteomes" id="UP001205998">
    <property type="component" value="Unassembled WGS sequence"/>
</dbReference>
<evidence type="ECO:0000259" key="3">
    <source>
        <dbReference type="PROSITE" id="PS51286"/>
    </source>
</evidence>
<proteinExistence type="predicted"/>
<gene>
    <name evidence="4" type="ORF">C0J50_8552</name>
</gene>
<dbReference type="GO" id="GO:0000963">
    <property type="term" value="P:mitochondrial RNA processing"/>
    <property type="evidence" value="ECO:0007669"/>
    <property type="project" value="TreeGrafter"/>
</dbReference>
<dbReference type="AlphaFoldDB" id="A0AAD5AIA1"/>
<evidence type="ECO:0000256" key="1">
    <source>
        <dbReference type="ARBA" id="ARBA00004173"/>
    </source>
</evidence>
<evidence type="ECO:0000313" key="4">
    <source>
        <dbReference type="EMBL" id="KAI5616057.1"/>
    </source>
</evidence>
<dbReference type="InterPro" id="IPR050870">
    <property type="entry name" value="FAST_kinase"/>
</dbReference>
<accession>A0AAD5AIA1</accession>
<comment type="caution">
    <text evidence="4">The sequence shown here is derived from an EMBL/GenBank/DDBJ whole genome shotgun (WGS) entry which is preliminary data.</text>
</comment>
<reference evidence="4" key="1">
    <citation type="submission" date="2018-07" db="EMBL/GenBank/DDBJ databases">
        <title>Comparative genomics of catfishes provides insights into carnivory and benthic adaptation.</title>
        <authorList>
            <person name="Zhang Y."/>
            <person name="Wang D."/>
            <person name="Peng Z."/>
            <person name="Zheng S."/>
            <person name="Shao F."/>
            <person name="Tao W."/>
        </authorList>
    </citation>
    <scope>NUCLEOTIDE SEQUENCE</scope>
    <source>
        <strain evidence="4">Chongqing</strain>
    </source>
</reference>
<dbReference type="InterPro" id="IPR010622">
    <property type="entry name" value="FAST_Leu-rich"/>
</dbReference>
<organism evidence="4 5">
    <name type="scientific">Silurus asotus</name>
    <name type="common">Amur catfish</name>
    <name type="synonym">Parasilurus asotus</name>
    <dbReference type="NCBI Taxonomy" id="30991"/>
    <lineage>
        <taxon>Eukaryota</taxon>
        <taxon>Metazoa</taxon>
        <taxon>Chordata</taxon>
        <taxon>Craniata</taxon>
        <taxon>Vertebrata</taxon>
        <taxon>Euteleostomi</taxon>
        <taxon>Actinopterygii</taxon>
        <taxon>Neopterygii</taxon>
        <taxon>Teleostei</taxon>
        <taxon>Ostariophysi</taxon>
        <taxon>Siluriformes</taxon>
        <taxon>Siluridae</taxon>
        <taxon>Silurus</taxon>
    </lineage>
</organism>
<dbReference type="Pfam" id="PF06743">
    <property type="entry name" value="FAST_1"/>
    <property type="match status" value="1"/>
</dbReference>
<protein>
    <submittedName>
        <fullName evidence="4">FAST kinase domain-containing protein 2, mitochondrial</fullName>
    </submittedName>
</protein>
<dbReference type="GO" id="GO:0005759">
    <property type="term" value="C:mitochondrial matrix"/>
    <property type="evidence" value="ECO:0007669"/>
    <property type="project" value="TreeGrafter"/>
</dbReference>
<dbReference type="InterPro" id="IPR013584">
    <property type="entry name" value="RAP"/>
</dbReference>
<dbReference type="PANTHER" id="PTHR21228">
    <property type="entry name" value="FAST LEU-RICH DOMAIN-CONTAINING"/>
    <property type="match status" value="1"/>
</dbReference>
<keyword evidence="4" id="KW-0808">Transferase</keyword>
<dbReference type="PANTHER" id="PTHR21228:SF1">
    <property type="entry name" value="FAST KINASE DOMAIN-CONTAINING PROTEIN 2, MITOCHONDRIAL"/>
    <property type="match status" value="1"/>
</dbReference>
<evidence type="ECO:0000256" key="2">
    <source>
        <dbReference type="ARBA" id="ARBA00023128"/>
    </source>
</evidence>
<dbReference type="GO" id="GO:0016301">
    <property type="term" value="F:kinase activity"/>
    <property type="evidence" value="ECO:0007669"/>
    <property type="project" value="UniProtKB-KW"/>
</dbReference>
<evidence type="ECO:0000313" key="5">
    <source>
        <dbReference type="Proteomes" id="UP001205998"/>
    </source>
</evidence>
<name>A0AAD5AIA1_SILAS</name>
<keyword evidence="5" id="KW-1185">Reference proteome</keyword>
<dbReference type="SMART" id="SM00952">
    <property type="entry name" value="RAP"/>
    <property type="match status" value="1"/>
</dbReference>
<feature type="domain" description="RAP" evidence="3">
    <location>
        <begin position="551"/>
        <end position="608"/>
    </location>
</feature>
<dbReference type="Pfam" id="PF08373">
    <property type="entry name" value="RAP"/>
    <property type="match status" value="1"/>
</dbReference>
<dbReference type="GO" id="GO:0044528">
    <property type="term" value="P:regulation of mitochondrial mRNA stability"/>
    <property type="evidence" value="ECO:0007669"/>
    <property type="project" value="InterPro"/>
</dbReference>
<dbReference type="GO" id="GO:0003723">
    <property type="term" value="F:RNA binding"/>
    <property type="evidence" value="ECO:0007669"/>
    <property type="project" value="TreeGrafter"/>
</dbReference>